<evidence type="ECO:0000256" key="2">
    <source>
        <dbReference type="ARBA" id="ARBA00022448"/>
    </source>
</evidence>
<dbReference type="GO" id="GO:0005886">
    <property type="term" value="C:plasma membrane"/>
    <property type="evidence" value="ECO:0007669"/>
    <property type="project" value="UniProtKB-SubCell"/>
</dbReference>
<dbReference type="PROSITE" id="PS50850">
    <property type="entry name" value="MFS"/>
    <property type="match status" value="1"/>
</dbReference>
<keyword evidence="6 7" id="KW-0472">Membrane</keyword>
<feature type="transmembrane region" description="Helical" evidence="7">
    <location>
        <begin position="378"/>
        <end position="400"/>
    </location>
</feature>
<name>A0A810L2N9_9ACTN</name>
<dbReference type="PANTHER" id="PTHR42718">
    <property type="entry name" value="MAJOR FACILITATOR SUPERFAMILY MULTIDRUG TRANSPORTER MFSC"/>
    <property type="match status" value="1"/>
</dbReference>
<feature type="transmembrane region" description="Helical" evidence="7">
    <location>
        <begin position="63"/>
        <end position="82"/>
    </location>
</feature>
<protein>
    <submittedName>
        <fullName evidence="9">MFS transporter</fullName>
    </submittedName>
</protein>
<evidence type="ECO:0000256" key="3">
    <source>
        <dbReference type="ARBA" id="ARBA00022475"/>
    </source>
</evidence>
<dbReference type="AlphaFoldDB" id="A0A810L2N9"/>
<accession>A0A810L2N9</accession>
<evidence type="ECO:0000256" key="6">
    <source>
        <dbReference type="ARBA" id="ARBA00023136"/>
    </source>
</evidence>
<feature type="transmembrane region" description="Helical" evidence="7">
    <location>
        <begin position="248"/>
        <end position="270"/>
    </location>
</feature>
<dbReference type="Gene3D" id="1.20.1250.20">
    <property type="entry name" value="MFS general substrate transporter like domains"/>
    <property type="match status" value="1"/>
</dbReference>
<keyword evidence="10" id="KW-1185">Reference proteome</keyword>
<feature type="transmembrane region" description="Helical" evidence="7">
    <location>
        <begin position="88"/>
        <end position="113"/>
    </location>
</feature>
<proteinExistence type="predicted"/>
<dbReference type="PRINTS" id="PR01036">
    <property type="entry name" value="TCRTETB"/>
</dbReference>
<dbReference type="InterPro" id="IPR011701">
    <property type="entry name" value="MFS"/>
</dbReference>
<evidence type="ECO:0000313" key="10">
    <source>
        <dbReference type="Proteomes" id="UP000680750"/>
    </source>
</evidence>
<evidence type="ECO:0000256" key="5">
    <source>
        <dbReference type="ARBA" id="ARBA00022989"/>
    </source>
</evidence>
<feature type="transmembrane region" description="Helical" evidence="7">
    <location>
        <begin position="344"/>
        <end position="366"/>
    </location>
</feature>
<gene>
    <name evidence="9" type="primary">emrB</name>
    <name evidence="9" type="ORF">Asera_27790</name>
</gene>
<dbReference type="PANTHER" id="PTHR42718:SF46">
    <property type="entry name" value="BLR6921 PROTEIN"/>
    <property type="match status" value="1"/>
</dbReference>
<feature type="transmembrane region" description="Helical" evidence="7">
    <location>
        <begin position="310"/>
        <end position="332"/>
    </location>
</feature>
<dbReference type="GO" id="GO:0022857">
    <property type="term" value="F:transmembrane transporter activity"/>
    <property type="evidence" value="ECO:0007669"/>
    <property type="project" value="InterPro"/>
</dbReference>
<comment type="subcellular location">
    <subcellularLocation>
        <location evidence="1">Cell membrane</location>
        <topology evidence="1">Multi-pass membrane protein</topology>
    </subcellularLocation>
</comment>
<evidence type="ECO:0000259" key="8">
    <source>
        <dbReference type="PROSITE" id="PS50850"/>
    </source>
</evidence>
<dbReference type="EMBL" id="AP023354">
    <property type="protein sequence ID" value="BCJ28671.1"/>
    <property type="molecule type" value="Genomic_DNA"/>
</dbReference>
<feature type="transmembrane region" description="Helical" evidence="7">
    <location>
        <begin position="152"/>
        <end position="172"/>
    </location>
</feature>
<feature type="transmembrane region" description="Helical" evidence="7">
    <location>
        <begin position="33"/>
        <end position="51"/>
    </location>
</feature>
<feature type="transmembrane region" description="Helical" evidence="7">
    <location>
        <begin position="125"/>
        <end position="146"/>
    </location>
</feature>
<feature type="transmembrane region" description="Helical" evidence="7">
    <location>
        <begin position="184"/>
        <end position="205"/>
    </location>
</feature>
<feature type="domain" description="Major facilitator superfamily (MFS) profile" evidence="8">
    <location>
        <begin position="1"/>
        <end position="430"/>
    </location>
</feature>
<keyword evidence="3" id="KW-1003">Cell membrane</keyword>
<feature type="transmembrane region" description="Helical" evidence="7">
    <location>
        <begin position="211"/>
        <end position="228"/>
    </location>
</feature>
<evidence type="ECO:0000256" key="4">
    <source>
        <dbReference type="ARBA" id="ARBA00022692"/>
    </source>
</evidence>
<dbReference type="Pfam" id="PF07690">
    <property type="entry name" value="MFS_1"/>
    <property type="match status" value="1"/>
</dbReference>
<evidence type="ECO:0000256" key="7">
    <source>
        <dbReference type="SAM" id="Phobius"/>
    </source>
</evidence>
<dbReference type="Proteomes" id="UP000680750">
    <property type="component" value="Chromosome"/>
</dbReference>
<keyword evidence="5 7" id="KW-1133">Transmembrane helix</keyword>
<dbReference type="InterPro" id="IPR036259">
    <property type="entry name" value="MFS_trans_sf"/>
</dbReference>
<evidence type="ECO:0000256" key="1">
    <source>
        <dbReference type="ARBA" id="ARBA00004651"/>
    </source>
</evidence>
<sequence length="439" mass="44221">MALGGFLANMDGSIVAVGLQHMQDSLGVGLAEIQWVATAYLLGLSAGLPFTPWLAQRLGAGRLWLWALSGFVVTSTLCALAPTAPALIAVRALQGVTAGILVVAGQTLIGEVVGPARLGRMMGTLGLVVGLAPIVGPSVGGLLLAWTSWPALFWLNVPIGLAAVGLGLRLVPRGAHGTPPPMDWQGAVLVSVGLPLLLYALTALAAPGGRATPAVLAAIGAGATALFIRRSARLPHPVLRIRLVVRPVTAAGLATVLSGGASMFAAVLLVPLWLQLQLGRGALSTGLLLAPMGAGTTLIMLVAGRLTDRYGGGAVASVGALIVLACTAPLPWMGAGTPMVAVQAMLVVRGVGLGLAMMPAMTAMYASVSAQELGDAAALANITMRLGGAAGGSAVVLVLAAARFHAAFLVLVGICLFAAAAAIWLRRTESTSSRRGYPA</sequence>
<dbReference type="SUPFAM" id="SSF103473">
    <property type="entry name" value="MFS general substrate transporter"/>
    <property type="match status" value="1"/>
</dbReference>
<feature type="transmembrane region" description="Helical" evidence="7">
    <location>
        <begin position="406"/>
        <end position="425"/>
    </location>
</feature>
<feature type="transmembrane region" description="Helical" evidence="7">
    <location>
        <begin position="282"/>
        <end position="303"/>
    </location>
</feature>
<keyword evidence="2" id="KW-0813">Transport</keyword>
<reference evidence="9" key="1">
    <citation type="submission" date="2020-08" db="EMBL/GenBank/DDBJ databases">
        <title>Whole genome shotgun sequence of Actinocatenispora sera NBRC 101916.</title>
        <authorList>
            <person name="Komaki H."/>
            <person name="Tamura T."/>
        </authorList>
    </citation>
    <scope>NUCLEOTIDE SEQUENCE</scope>
    <source>
        <strain evidence="9">NBRC 101916</strain>
    </source>
</reference>
<evidence type="ECO:0000313" key="9">
    <source>
        <dbReference type="EMBL" id="BCJ28671.1"/>
    </source>
</evidence>
<dbReference type="KEGG" id="aser:Asera_27790"/>
<organism evidence="9 10">
    <name type="scientific">Actinocatenispora sera</name>
    <dbReference type="NCBI Taxonomy" id="390989"/>
    <lineage>
        <taxon>Bacteria</taxon>
        <taxon>Bacillati</taxon>
        <taxon>Actinomycetota</taxon>
        <taxon>Actinomycetes</taxon>
        <taxon>Micromonosporales</taxon>
        <taxon>Micromonosporaceae</taxon>
        <taxon>Actinocatenispora</taxon>
    </lineage>
</organism>
<dbReference type="InterPro" id="IPR020846">
    <property type="entry name" value="MFS_dom"/>
</dbReference>
<dbReference type="Gene3D" id="1.20.1720.10">
    <property type="entry name" value="Multidrug resistance protein D"/>
    <property type="match status" value="1"/>
</dbReference>
<keyword evidence="4 7" id="KW-0812">Transmembrane</keyword>